<organism evidence="2 3">
    <name type="scientific">Luteimonas rhizosphaericola</name>
    <dbReference type="NCBI Taxonomy" id="3042024"/>
    <lineage>
        <taxon>Bacteria</taxon>
        <taxon>Pseudomonadati</taxon>
        <taxon>Pseudomonadota</taxon>
        <taxon>Gammaproteobacteria</taxon>
        <taxon>Lysobacterales</taxon>
        <taxon>Lysobacteraceae</taxon>
        <taxon>Luteimonas</taxon>
    </lineage>
</organism>
<reference evidence="2 3" key="1">
    <citation type="submission" date="2023-04" db="EMBL/GenBank/DDBJ databases">
        <title>Luteimonas sp. M1R5S18.</title>
        <authorList>
            <person name="Sun J.-Q."/>
        </authorList>
    </citation>
    <scope>NUCLEOTIDE SEQUENCE [LARGE SCALE GENOMIC DNA]</scope>
    <source>
        <strain evidence="2 3">M1R5S18</strain>
    </source>
</reference>
<evidence type="ECO:0000259" key="1">
    <source>
        <dbReference type="Pfam" id="PF20155"/>
    </source>
</evidence>
<dbReference type="NCBIfam" id="TIGR02675">
    <property type="entry name" value="tape_meas_nterm"/>
    <property type="match status" value="1"/>
</dbReference>
<gene>
    <name evidence="2" type="ORF">QFW80_16770</name>
</gene>
<sequence length="902" mass="94889">MADIKQGLGLLRGELASVKKQAAQVAPGTSRWQEGLRSVRQQLLGIVSLYGAMRAAGGYVRLADEAANLAGQLRLATKSQAEFNKAQQQTFRIAQETSAEWGAVVALYSRLSQTTDLAQDDILALTKTISQSFAVSSASTVDTENGIRQLSQAIAGGVLRAEEFNTIVDTNGRLVRALGDELGIHSGQVRQYVNDGKVSAEILLRALRNSAEQIDDEFGSLPLTVSRSVTQLRNALTKLVGDTDTAEGASRDLAEAISELATWLSSDEAKQGFADMISSLVEIARLTVNVAGGIGRIAREARQLFSDAEDFLGRNVSQTGLFARATGGDPKDVFGIGAYLKQRFPALYKEFGAQAPARPDFGNVLTGADSQGGGGGSGGGGGGEAGKAVARSNALMRDSVTRALAELDRLYKGSEIGFREYFASRQQLQEQAIDLEIEQARNELAVTKDLGKRRDLEEQIAILLRDRAEIGATAAREQKEAEEALTKQLGDVKLALLELDGNTGRVARAKLEEEYRELFKRLEADSDAAGQAMVRNLIERLVAKAKSDEINDAVARVTSGLSAQEGSISAQVQAGALGYIEGERRLGDLRREALEQLRDLRQAQLAYLGTLSPDTAEYAAAIQALAGIDIELSNIRASMDTLGQGIADSGANALDGFWANLREGSLTGLEMVKQLIGDFARGVYDVVTQDFTKSIVGGIRSMVGRLANRGAEASAEATSAATAATIQTTAATTAAATITAGATTAGATLTAAGTATGAALISSATTAAAIMRTASAFGSFGAAHGGGMVGALQMQRHNINPIVFGNAPHYHGGGQAGLTGLRNKEVAAVLEEGETIRTKQQEAALAARMDSARESSRTVVKTPVVAIGDRAVANALAGADGEDVILTHVRNNWDALVRNGTP</sequence>
<evidence type="ECO:0000313" key="2">
    <source>
        <dbReference type="EMBL" id="MDH5832173.1"/>
    </source>
</evidence>
<name>A0ABT6JNB8_9GAMM</name>
<dbReference type="RefSeq" id="WP_280603214.1">
    <property type="nucleotide sequence ID" value="NZ_JARXRN010000029.1"/>
</dbReference>
<dbReference type="EMBL" id="JARXRN010000029">
    <property type="protein sequence ID" value="MDH5832173.1"/>
    <property type="molecule type" value="Genomic_DNA"/>
</dbReference>
<dbReference type="Proteomes" id="UP001156831">
    <property type="component" value="Unassembled WGS sequence"/>
</dbReference>
<comment type="caution">
    <text evidence="2">The sequence shown here is derived from an EMBL/GenBank/DDBJ whole genome shotgun (WGS) entry which is preliminary data.</text>
</comment>
<evidence type="ECO:0000313" key="3">
    <source>
        <dbReference type="Proteomes" id="UP001156831"/>
    </source>
</evidence>
<feature type="domain" description="Tape measure protein N-terminal" evidence="1">
    <location>
        <begin position="59"/>
        <end position="244"/>
    </location>
</feature>
<protein>
    <submittedName>
        <fullName evidence="2">Tape measure protein</fullName>
    </submittedName>
</protein>
<dbReference type="InterPro" id="IPR013491">
    <property type="entry name" value="Tape_meas_N"/>
</dbReference>
<dbReference type="Pfam" id="PF20155">
    <property type="entry name" value="TMP_3"/>
    <property type="match status" value="1"/>
</dbReference>
<keyword evidence="3" id="KW-1185">Reference proteome</keyword>
<proteinExistence type="predicted"/>
<accession>A0ABT6JNB8</accession>